<evidence type="ECO:0000259" key="2">
    <source>
        <dbReference type="PROSITE" id="PS50106"/>
    </source>
</evidence>
<dbReference type="OrthoDB" id="5852987at2759"/>
<sequence length="285" mass="31897">MSQKSQRYIQEETMQVLVPDAKPGVTFYAVNPPRVERLRYDSCFLGHLMPGDVVLSVDGQAINSGDEFNARCSEGRLPRSVNVQFRRDIFYKMKVIKRTAKGEQQEAFYVQARWRADLPLGLVIENRNGTIVVTQVQPGSIANQFFQYGDVLEKVGGKVVSNNDEAKRLIREAIEQRTLVVLKIIRNVKRKSQNELPLDVRFLMKKHKGFWNRNHKLQPCEDKQTEDGGGTSSDTRPNVYHVEEVVVEPMALDEFGRPLTATPARAGGTKGDTDAGTSSTTTGGG</sequence>
<dbReference type="PROSITE" id="PS50106">
    <property type="entry name" value="PDZ"/>
    <property type="match status" value="1"/>
</dbReference>
<dbReference type="EMBL" id="CAJEWN010002336">
    <property type="protein sequence ID" value="CAD2203184.1"/>
    <property type="molecule type" value="Genomic_DNA"/>
</dbReference>
<dbReference type="InterPro" id="IPR036034">
    <property type="entry name" value="PDZ_sf"/>
</dbReference>
<reference evidence="3 4" key="1">
    <citation type="submission" date="2020-08" db="EMBL/GenBank/DDBJ databases">
        <authorList>
            <person name="Koutsovoulos G."/>
            <person name="Danchin GJ E."/>
        </authorList>
    </citation>
    <scope>NUCLEOTIDE SEQUENCE [LARGE SCALE GENOMIC DNA]</scope>
</reference>
<protein>
    <recommendedName>
        <fullName evidence="2">PDZ domain-containing protein</fullName>
    </recommendedName>
</protein>
<dbReference type="Proteomes" id="UP000580250">
    <property type="component" value="Unassembled WGS sequence"/>
</dbReference>
<proteinExistence type="predicted"/>
<dbReference type="SUPFAM" id="SSF50156">
    <property type="entry name" value="PDZ domain-like"/>
    <property type="match status" value="2"/>
</dbReference>
<comment type="caution">
    <text evidence="3">The sequence shown here is derived from an EMBL/GenBank/DDBJ whole genome shotgun (WGS) entry which is preliminary data.</text>
</comment>
<feature type="domain" description="PDZ" evidence="2">
    <location>
        <begin position="93"/>
        <end position="185"/>
    </location>
</feature>
<dbReference type="AlphaFoldDB" id="A0A6V7XV63"/>
<dbReference type="SMART" id="SM00228">
    <property type="entry name" value="PDZ"/>
    <property type="match status" value="1"/>
</dbReference>
<dbReference type="InterPro" id="IPR001478">
    <property type="entry name" value="PDZ"/>
</dbReference>
<dbReference type="InterPro" id="IPR040264">
    <property type="entry name" value="T15H9.4-like"/>
</dbReference>
<dbReference type="InterPro" id="IPR041489">
    <property type="entry name" value="PDZ_6"/>
</dbReference>
<feature type="region of interest" description="Disordered" evidence="1">
    <location>
        <begin position="214"/>
        <end position="285"/>
    </location>
</feature>
<accession>A0A6V7XV63</accession>
<dbReference type="PANTHER" id="PTHR31327:SF5">
    <property type="entry name" value="PDZ DOMAIN-CONTAINING PROTEIN"/>
    <property type="match status" value="1"/>
</dbReference>
<dbReference type="PANTHER" id="PTHR31327">
    <property type="entry name" value="SPERM MEIOSIS PDZ DOMAIN CONTAINING PROTEINS-RELATED"/>
    <property type="match status" value="1"/>
</dbReference>
<evidence type="ECO:0000313" key="4">
    <source>
        <dbReference type="Proteomes" id="UP000580250"/>
    </source>
</evidence>
<evidence type="ECO:0000256" key="1">
    <source>
        <dbReference type="SAM" id="MobiDB-lite"/>
    </source>
</evidence>
<evidence type="ECO:0000313" key="3">
    <source>
        <dbReference type="EMBL" id="CAD2203184.1"/>
    </source>
</evidence>
<dbReference type="Gene3D" id="2.30.42.10">
    <property type="match status" value="1"/>
</dbReference>
<organism evidence="3 4">
    <name type="scientific">Meloidogyne enterolobii</name>
    <name type="common">Root-knot nematode worm</name>
    <name type="synonym">Meloidogyne mayaguensis</name>
    <dbReference type="NCBI Taxonomy" id="390850"/>
    <lineage>
        <taxon>Eukaryota</taxon>
        <taxon>Metazoa</taxon>
        <taxon>Ecdysozoa</taxon>
        <taxon>Nematoda</taxon>
        <taxon>Chromadorea</taxon>
        <taxon>Rhabditida</taxon>
        <taxon>Tylenchina</taxon>
        <taxon>Tylenchomorpha</taxon>
        <taxon>Tylenchoidea</taxon>
        <taxon>Meloidogynidae</taxon>
        <taxon>Meloidogyninae</taxon>
        <taxon>Meloidogyne</taxon>
    </lineage>
</organism>
<name>A0A6V7XV63_MELEN</name>
<feature type="compositionally biased region" description="Low complexity" evidence="1">
    <location>
        <begin position="274"/>
        <end position="285"/>
    </location>
</feature>
<dbReference type="Pfam" id="PF17820">
    <property type="entry name" value="PDZ_6"/>
    <property type="match status" value="1"/>
</dbReference>
<gene>
    <name evidence="3" type="ORF">MENT_LOCUS56854</name>
</gene>